<sequence>MVKATTILTLFLVTILQISALTPHLPHSNLPGKLVRFADLDQCPRLTERNNPKSVTDVRPDDFTVVMAIGDSITAGLLAGQSRSSSNSRQRPFYSKLFDIQEYRGLSYPTGGDPGSITIARILEHYIGHPVTGVSKGQHPPIVCLQGLGAKGCMDRPEEDGLNAGISGSIAAGLVRQVEDYLLPRLKKIGISDEEWKLVNLGIGANDICAFCMSSNVTGYSFHGSSKQFARDIRKAVNLLRAHVPNIIVNIIGLFRVSSIYELTRKDPYCQPPHIPPTIPHLPLECNCALLPGLVGDWTRKRMDELAEAYDEAVLEVVREWEREEDPTFGAIWQPGTVVDLANYPITALSPIDCFHPSQAAHQRLAAGFWNRLVLDLETKYIPIKWEDNVWVRCLEENDRIPIGMVSKFIPV</sequence>
<dbReference type="RefSeq" id="XP_066069222.1">
    <property type="nucleotide sequence ID" value="XM_066213125.1"/>
</dbReference>
<evidence type="ECO:0000313" key="3">
    <source>
        <dbReference type="Proteomes" id="UP000094043"/>
    </source>
</evidence>
<dbReference type="SUPFAM" id="SSF52266">
    <property type="entry name" value="SGNH hydrolase"/>
    <property type="match status" value="1"/>
</dbReference>
<protein>
    <recommendedName>
        <fullName evidence="4">Phospholipase</fullName>
    </recommendedName>
</protein>
<dbReference type="Proteomes" id="UP000094043">
    <property type="component" value="Chromosome 4"/>
</dbReference>
<dbReference type="EMBL" id="CP143787">
    <property type="protein sequence ID" value="WVN88522.1"/>
    <property type="molecule type" value="Genomic_DNA"/>
</dbReference>
<proteinExistence type="predicted"/>
<dbReference type="KEGG" id="cdep:91087943"/>
<gene>
    <name evidence="2" type="ORF">L203_103733</name>
</gene>
<dbReference type="InterPro" id="IPR038885">
    <property type="entry name" value="PLB1"/>
</dbReference>
<name>A0AAJ8JU67_9TREE</name>
<evidence type="ECO:0008006" key="4">
    <source>
        <dbReference type="Google" id="ProtNLM"/>
    </source>
</evidence>
<dbReference type="InterPro" id="IPR001087">
    <property type="entry name" value="GDSL"/>
</dbReference>
<evidence type="ECO:0000313" key="2">
    <source>
        <dbReference type="EMBL" id="WVN88522.1"/>
    </source>
</evidence>
<feature type="chain" id="PRO_5042557873" description="Phospholipase" evidence="1">
    <location>
        <begin position="21"/>
        <end position="412"/>
    </location>
</feature>
<dbReference type="PANTHER" id="PTHR21325">
    <property type="entry name" value="PHOSPHOLIPASE B, PLB1"/>
    <property type="match status" value="1"/>
</dbReference>
<evidence type="ECO:0000256" key="1">
    <source>
        <dbReference type="SAM" id="SignalP"/>
    </source>
</evidence>
<reference evidence="2" key="1">
    <citation type="submission" date="2016-06" db="EMBL/GenBank/DDBJ databases">
        <authorList>
            <person name="Cuomo C."/>
            <person name="Litvintseva A."/>
            <person name="Heitman J."/>
            <person name="Chen Y."/>
            <person name="Sun S."/>
            <person name="Springer D."/>
            <person name="Dromer F."/>
            <person name="Young S."/>
            <person name="Zeng Q."/>
            <person name="Chapman S."/>
            <person name="Gujja S."/>
            <person name="Saif S."/>
            <person name="Birren B."/>
        </authorList>
    </citation>
    <scope>NUCLEOTIDE SEQUENCE</scope>
    <source>
        <strain evidence="2">CBS 7841</strain>
    </source>
</reference>
<keyword evidence="1" id="KW-0732">Signal</keyword>
<reference evidence="2" key="2">
    <citation type="journal article" date="2022" name="Elife">
        <title>Obligate sexual reproduction of a homothallic fungus closely related to the Cryptococcus pathogenic species complex.</title>
        <authorList>
            <person name="Passer A.R."/>
            <person name="Clancey S.A."/>
            <person name="Shea T."/>
            <person name="David-Palma M."/>
            <person name="Averette A.F."/>
            <person name="Boekhout T."/>
            <person name="Porcel B.M."/>
            <person name="Nowrousian M."/>
            <person name="Cuomo C.A."/>
            <person name="Sun S."/>
            <person name="Heitman J."/>
            <person name="Coelho M.A."/>
        </authorList>
    </citation>
    <scope>NUCLEOTIDE SEQUENCE</scope>
    <source>
        <strain evidence="2">CBS 7841</strain>
    </source>
</reference>
<accession>A0AAJ8JU67</accession>
<dbReference type="PANTHER" id="PTHR21325:SF31">
    <property type="entry name" value="GH22081P-RELATED"/>
    <property type="match status" value="1"/>
</dbReference>
<organism evidence="2 3">
    <name type="scientific">Cryptococcus depauperatus CBS 7841</name>
    <dbReference type="NCBI Taxonomy" id="1295531"/>
    <lineage>
        <taxon>Eukaryota</taxon>
        <taxon>Fungi</taxon>
        <taxon>Dikarya</taxon>
        <taxon>Basidiomycota</taxon>
        <taxon>Agaricomycotina</taxon>
        <taxon>Tremellomycetes</taxon>
        <taxon>Tremellales</taxon>
        <taxon>Cryptococcaceae</taxon>
        <taxon>Cryptococcus</taxon>
    </lineage>
</organism>
<feature type="signal peptide" evidence="1">
    <location>
        <begin position="1"/>
        <end position="20"/>
    </location>
</feature>
<dbReference type="GO" id="GO:0006644">
    <property type="term" value="P:phospholipid metabolic process"/>
    <property type="evidence" value="ECO:0007669"/>
    <property type="project" value="TreeGrafter"/>
</dbReference>
<reference evidence="2" key="3">
    <citation type="submission" date="2024-01" db="EMBL/GenBank/DDBJ databases">
        <authorList>
            <person name="Coelho M.A."/>
            <person name="David-Palma M."/>
            <person name="Shea T."/>
            <person name="Sun S."/>
            <person name="Cuomo C.A."/>
            <person name="Heitman J."/>
        </authorList>
    </citation>
    <scope>NUCLEOTIDE SEQUENCE</scope>
    <source>
        <strain evidence="2">CBS 7841</strain>
    </source>
</reference>
<dbReference type="Pfam" id="PF00657">
    <property type="entry name" value="Lipase_GDSL"/>
    <property type="match status" value="1"/>
</dbReference>
<dbReference type="GO" id="GO:0004620">
    <property type="term" value="F:phospholipase activity"/>
    <property type="evidence" value="ECO:0007669"/>
    <property type="project" value="InterPro"/>
</dbReference>
<dbReference type="Gene3D" id="3.40.50.1110">
    <property type="entry name" value="SGNH hydrolase"/>
    <property type="match status" value="1"/>
</dbReference>
<keyword evidence="3" id="KW-1185">Reference proteome</keyword>
<dbReference type="AlphaFoldDB" id="A0AAJ8JU67"/>
<dbReference type="InterPro" id="IPR036514">
    <property type="entry name" value="SGNH_hydro_sf"/>
</dbReference>
<dbReference type="GeneID" id="91087943"/>